<keyword evidence="1" id="KW-0472">Membrane</keyword>
<sequence>MVLFHNATSLRHFILLPVLKLFKFIFWIMARGLVRCGGGCSGVANSCGCNGCAKLLVLSYPPDGDIFYGVDDVRGLMYKEDDNVVLENYRREQSFREVQRKRKKKSSVKACFQFLQLIWRIR</sequence>
<dbReference type="AlphaFoldDB" id="A0A7J7DB85"/>
<keyword evidence="1" id="KW-0812">Transmembrane</keyword>
<feature type="transmembrane region" description="Helical" evidence="1">
    <location>
        <begin position="12"/>
        <end position="30"/>
    </location>
</feature>
<reference evidence="2 3" key="1">
    <citation type="journal article" date="2020" name="Nat. Commun.">
        <title>Genome of Tripterygium wilfordii and identification of cytochrome P450 involved in triptolide biosynthesis.</title>
        <authorList>
            <person name="Tu L."/>
            <person name="Su P."/>
            <person name="Zhang Z."/>
            <person name="Gao L."/>
            <person name="Wang J."/>
            <person name="Hu T."/>
            <person name="Zhou J."/>
            <person name="Zhang Y."/>
            <person name="Zhao Y."/>
            <person name="Liu Y."/>
            <person name="Song Y."/>
            <person name="Tong Y."/>
            <person name="Lu Y."/>
            <person name="Yang J."/>
            <person name="Xu C."/>
            <person name="Jia M."/>
            <person name="Peters R.J."/>
            <person name="Huang L."/>
            <person name="Gao W."/>
        </authorList>
    </citation>
    <scope>NUCLEOTIDE SEQUENCE [LARGE SCALE GENOMIC DNA]</scope>
    <source>
        <strain evidence="3">cv. XIE 37</strain>
        <tissue evidence="2">Leaf</tissue>
    </source>
</reference>
<organism evidence="2 3">
    <name type="scientific">Tripterygium wilfordii</name>
    <name type="common">Thunder God vine</name>
    <dbReference type="NCBI Taxonomy" id="458696"/>
    <lineage>
        <taxon>Eukaryota</taxon>
        <taxon>Viridiplantae</taxon>
        <taxon>Streptophyta</taxon>
        <taxon>Embryophyta</taxon>
        <taxon>Tracheophyta</taxon>
        <taxon>Spermatophyta</taxon>
        <taxon>Magnoliopsida</taxon>
        <taxon>eudicotyledons</taxon>
        <taxon>Gunneridae</taxon>
        <taxon>Pentapetalae</taxon>
        <taxon>rosids</taxon>
        <taxon>fabids</taxon>
        <taxon>Celastrales</taxon>
        <taxon>Celastraceae</taxon>
        <taxon>Tripterygium</taxon>
    </lineage>
</organism>
<accession>A0A7J7DB85</accession>
<protein>
    <submittedName>
        <fullName evidence="2">Uncharacterized protein</fullName>
    </submittedName>
</protein>
<evidence type="ECO:0000256" key="1">
    <source>
        <dbReference type="SAM" id="Phobius"/>
    </source>
</evidence>
<keyword evidence="3" id="KW-1185">Reference proteome</keyword>
<proteinExistence type="predicted"/>
<gene>
    <name evidence="2" type="ORF">HS088_TW08G00188</name>
</gene>
<evidence type="ECO:0000313" key="3">
    <source>
        <dbReference type="Proteomes" id="UP000593562"/>
    </source>
</evidence>
<name>A0A7J7DB85_TRIWF</name>
<comment type="caution">
    <text evidence="2">The sequence shown here is derived from an EMBL/GenBank/DDBJ whole genome shotgun (WGS) entry which is preliminary data.</text>
</comment>
<dbReference type="InParanoid" id="A0A7J7DB85"/>
<keyword evidence="1" id="KW-1133">Transmembrane helix</keyword>
<dbReference type="Proteomes" id="UP000593562">
    <property type="component" value="Unassembled WGS sequence"/>
</dbReference>
<dbReference type="EMBL" id="JAAARO010000008">
    <property type="protein sequence ID" value="KAF5743603.1"/>
    <property type="molecule type" value="Genomic_DNA"/>
</dbReference>
<evidence type="ECO:0000313" key="2">
    <source>
        <dbReference type="EMBL" id="KAF5743603.1"/>
    </source>
</evidence>